<dbReference type="EMBL" id="JACJTA010000053">
    <property type="protein sequence ID" value="MBD2607007.1"/>
    <property type="molecule type" value="Genomic_DNA"/>
</dbReference>
<proteinExistence type="predicted"/>
<evidence type="ECO:0000313" key="1">
    <source>
        <dbReference type="EMBL" id="MBD2607007.1"/>
    </source>
</evidence>
<comment type="caution">
    <text evidence="1">The sequence shown here is derived from an EMBL/GenBank/DDBJ whole genome shotgun (WGS) entry which is preliminary data.</text>
</comment>
<protein>
    <submittedName>
        <fullName evidence="1">Uncharacterized protein</fullName>
    </submittedName>
</protein>
<dbReference type="Proteomes" id="UP000660380">
    <property type="component" value="Unassembled WGS sequence"/>
</dbReference>
<evidence type="ECO:0000313" key="2">
    <source>
        <dbReference type="Proteomes" id="UP000660380"/>
    </source>
</evidence>
<name>A0ABR8GU26_9CYAN</name>
<accession>A0ABR8GU26</accession>
<dbReference type="RefSeq" id="WP_029631750.1">
    <property type="nucleotide sequence ID" value="NZ_JACJTA010000053.1"/>
</dbReference>
<organism evidence="1 2">
    <name type="scientific">Scytonema hofmannii FACHB-248</name>
    <dbReference type="NCBI Taxonomy" id="1842502"/>
    <lineage>
        <taxon>Bacteria</taxon>
        <taxon>Bacillati</taxon>
        <taxon>Cyanobacteriota</taxon>
        <taxon>Cyanophyceae</taxon>
        <taxon>Nostocales</taxon>
        <taxon>Scytonemataceae</taxon>
        <taxon>Scytonema</taxon>
    </lineage>
</organism>
<keyword evidence="2" id="KW-1185">Reference proteome</keyword>
<reference evidence="1 2" key="1">
    <citation type="journal article" date="2020" name="ISME J.">
        <title>Comparative genomics reveals insights into cyanobacterial evolution and habitat adaptation.</title>
        <authorList>
            <person name="Chen M.Y."/>
            <person name="Teng W.K."/>
            <person name="Zhao L."/>
            <person name="Hu C.X."/>
            <person name="Zhou Y.K."/>
            <person name="Han B.P."/>
            <person name="Song L.R."/>
            <person name="Shu W.S."/>
        </authorList>
    </citation>
    <scope>NUCLEOTIDE SEQUENCE [LARGE SCALE GENOMIC DNA]</scope>
    <source>
        <strain evidence="1 2">FACHB-248</strain>
    </source>
</reference>
<sequence length="175" mass="19687">MSKAKETKTNTKGISKRGFGDLGVLIALSLLTAIFRGCNFSQPETTPVSKLVNTSEITYNPDEFMYRTVTIKSKALDKIGLTSFTVKDKQLFDSEPIVVVNASGEPFNLPADRDIEVEVTGPVRRLNISKIERDYNLNLQDKYYKKYINKPAVIAQEIRVVPQQNQTTQGVRKEL</sequence>
<gene>
    <name evidence="1" type="ORF">H6G81_21375</name>
</gene>